<dbReference type="OrthoDB" id="6224010at2759"/>
<accession>A0A2G9SM93</accession>
<name>A0A2G9SM93_AQUCT</name>
<dbReference type="GO" id="GO:0005739">
    <property type="term" value="C:mitochondrion"/>
    <property type="evidence" value="ECO:0007669"/>
    <property type="project" value="UniProtKB-SubCell"/>
</dbReference>
<evidence type="ECO:0000256" key="2">
    <source>
        <dbReference type="ARBA" id="ARBA00023157"/>
    </source>
</evidence>
<dbReference type="InterPro" id="IPR013892">
    <property type="entry name" value="Cyt_c_biogenesis_Cmc1-like"/>
</dbReference>
<dbReference type="EMBL" id="KV923017">
    <property type="protein sequence ID" value="PIO41225.1"/>
    <property type="molecule type" value="Genomic_DNA"/>
</dbReference>
<comment type="similarity">
    <text evidence="1 3">Belongs to the CMC family.</text>
</comment>
<gene>
    <name evidence="4" type="ORF">AB205_0009320</name>
</gene>
<keyword evidence="2" id="KW-1015">Disulfide bond</keyword>
<evidence type="ECO:0000313" key="4">
    <source>
        <dbReference type="EMBL" id="PIO41225.1"/>
    </source>
</evidence>
<organism evidence="4">
    <name type="scientific">Aquarana catesbeiana</name>
    <name type="common">American bullfrog</name>
    <name type="synonym">Rana catesbeiana</name>
    <dbReference type="NCBI Taxonomy" id="8400"/>
    <lineage>
        <taxon>Eukaryota</taxon>
        <taxon>Metazoa</taxon>
        <taxon>Chordata</taxon>
        <taxon>Craniata</taxon>
        <taxon>Vertebrata</taxon>
        <taxon>Euteleostomi</taxon>
        <taxon>Amphibia</taxon>
        <taxon>Batrachia</taxon>
        <taxon>Anura</taxon>
        <taxon>Neobatrachia</taxon>
        <taxon>Ranoidea</taxon>
        <taxon>Ranidae</taxon>
        <taxon>Aquarana</taxon>
    </lineage>
</organism>
<comment type="subcellular location">
    <subcellularLocation>
        <location evidence="3">Mitochondrion</location>
    </subcellularLocation>
</comment>
<sequence length="58" mass="7049">MVVKCRDENAALKECLTKHYRDPVFYEECKQEYLKEREEFRRTGIPARKREQKLPASM</sequence>
<evidence type="ECO:0000256" key="3">
    <source>
        <dbReference type="RuleBase" id="RU364104"/>
    </source>
</evidence>
<evidence type="ECO:0000256" key="1">
    <source>
        <dbReference type="ARBA" id="ARBA00007347"/>
    </source>
</evidence>
<proteinExistence type="inferred from homology"/>
<keyword evidence="3" id="KW-0496">Mitochondrion</keyword>
<dbReference type="Pfam" id="PF08583">
    <property type="entry name" value="Cmc1"/>
    <property type="match status" value="1"/>
</dbReference>
<dbReference type="AlphaFoldDB" id="A0A2G9SM93"/>
<feature type="non-terminal residue" evidence="4">
    <location>
        <position position="58"/>
    </location>
</feature>
<protein>
    <recommendedName>
        <fullName evidence="3">COX assembly mitochondrial protein</fullName>
    </recommendedName>
</protein>
<reference evidence="4" key="1">
    <citation type="submission" date="2017-08" db="EMBL/GenBank/DDBJ databases">
        <title>Assembly of the North American Bullfrog Genome.</title>
        <authorList>
            <person name="Warren R.L."/>
            <person name="Vandervalk B.P."/>
            <person name="Kucuk E."/>
            <person name="Birol I."/>
            <person name="Helbing C."/>
            <person name="Pandoh P."/>
            <person name="Behsaz B."/>
            <person name="Mohamadi H."/>
            <person name="Chu J."/>
            <person name="Jackman S."/>
            <person name="Hammond S.A."/>
            <person name="Veldhoen N."/>
            <person name="Kirk H."/>
            <person name="Zhao Y."/>
            <person name="Coope R."/>
            <person name="Pleasance S."/>
            <person name="Moore R."/>
            <person name="Holt R."/>
        </authorList>
    </citation>
    <scope>NUCLEOTIDE SEQUENCE</scope>
    <source>
        <strain evidence="4">Bruno</strain>
        <tissue evidence="4">Liver</tissue>
    </source>
</reference>